<dbReference type="Proteomes" id="UP001603857">
    <property type="component" value="Unassembled WGS sequence"/>
</dbReference>
<dbReference type="AlphaFoldDB" id="A0ABD1M598"/>
<evidence type="ECO:0000313" key="3">
    <source>
        <dbReference type="EMBL" id="KAL2330305.1"/>
    </source>
</evidence>
<keyword evidence="4" id="KW-1185">Reference proteome</keyword>
<dbReference type="Gene3D" id="3.40.50.300">
    <property type="entry name" value="P-loop containing nucleotide triphosphate hydrolases"/>
    <property type="match status" value="1"/>
</dbReference>
<keyword evidence="2" id="KW-0067">ATP-binding</keyword>
<dbReference type="GO" id="GO:0005524">
    <property type="term" value="F:ATP binding"/>
    <property type="evidence" value="ECO:0007669"/>
    <property type="project" value="UniProtKB-KW"/>
</dbReference>
<reference evidence="3 4" key="1">
    <citation type="submission" date="2024-08" db="EMBL/GenBank/DDBJ databases">
        <title>Insights into the chromosomal genome structure of Flemingia macrophylla.</title>
        <authorList>
            <person name="Ding Y."/>
            <person name="Zhao Y."/>
            <person name="Bi W."/>
            <person name="Wu M."/>
            <person name="Zhao G."/>
            <person name="Gong Y."/>
            <person name="Li W."/>
            <person name="Zhang P."/>
        </authorList>
    </citation>
    <scope>NUCLEOTIDE SEQUENCE [LARGE SCALE GENOMIC DNA]</scope>
    <source>
        <strain evidence="3">DYQJB</strain>
        <tissue evidence="3">Leaf</tissue>
    </source>
</reference>
<evidence type="ECO:0000256" key="2">
    <source>
        <dbReference type="ARBA" id="ARBA00022840"/>
    </source>
</evidence>
<dbReference type="InterPro" id="IPR027417">
    <property type="entry name" value="P-loop_NTPase"/>
</dbReference>
<accession>A0ABD1M598</accession>
<name>A0ABD1M598_9FABA</name>
<comment type="caution">
    <text evidence="3">The sequence shown here is derived from an EMBL/GenBank/DDBJ whole genome shotgun (WGS) entry which is preliminary data.</text>
</comment>
<dbReference type="SUPFAM" id="SSF52540">
    <property type="entry name" value="P-loop containing nucleoside triphosphate hydrolases"/>
    <property type="match status" value="1"/>
</dbReference>
<gene>
    <name evidence="3" type="ORF">Fmac_017886</name>
</gene>
<dbReference type="PANTHER" id="PTHR24223">
    <property type="entry name" value="ATP-BINDING CASSETTE SUB-FAMILY C"/>
    <property type="match status" value="1"/>
</dbReference>
<sequence length="355" mass="38991">MKQGYRKPIKPDKWDRTETLTEKFQNCWMLEFESSSPWLLRALNNSLGKSIVANVPLQCVANVSTTSRTMVSTIPYHCSYGSPIPATRCCFIIGALRLVLIIPLQVANANLSLQRLEELFLAEEINLNQNPPIDPGLPAISVKNGYFSWDPKVVKPTLSSINAEIPFVSLVAITGRTGEGKTSLISAMIGEFPPLDDGSATIRGTVAYVPQISWIYNAMVRCSLIMAKINGKFMDNNIRFTLVNISSNQWLTVKLETLGGLMIWLIATSAVLQNGRAANQAMFASTLGLLLSYTLNITNLLSGVLRQASRAENSLNAFEHGIHINLETEAPGGIETSHPPPGWPTSDQLSLRMLF</sequence>
<evidence type="ECO:0000313" key="4">
    <source>
        <dbReference type="Proteomes" id="UP001603857"/>
    </source>
</evidence>
<dbReference type="InterPro" id="IPR050173">
    <property type="entry name" value="ABC_transporter_C-like"/>
</dbReference>
<evidence type="ECO:0008006" key="5">
    <source>
        <dbReference type="Google" id="ProtNLM"/>
    </source>
</evidence>
<evidence type="ECO:0000256" key="1">
    <source>
        <dbReference type="ARBA" id="ARBA00022741"/>
    </source>
</evidence>
<dbReference type="PANTHER" id="PTHR24223:SF375">
    <property type="entry name" value="ABC TRANSPORTER C FAMILY MEMBER 11-RELATED"/>
    <property type="match status" value="1"/>
</dbReference>
<proteinExistence type="predicted"/>
<keyword evidence="1" id="KW-0547">Nucleotide-binding</keyword>
<dbReference type="EMBL" id="JBGMDY010000006">
    <property type="protein sequence ID" value="KAL2330305.1"/>
    <property type="molecule type" value="Genomic_DNA"/>
</dbReference>
<protein>
    <recommendedName>
        <fullName evidence="5">ABC transporter domain-containing protein</fullName>
    </recommendedName>
</protein>
<organism evidence="3 4">
    <name type="scientific">Flemingia macrophylla</name>
    <dbReference type="NCBI Taxonomy" id="520843"/>
    <lineage>
        <taxon>Eukaryota</taxon>
        <taxon>Viridiplantae</taxon>
        <taxon>Streptophyta</taxon>
        <taxon>Embryophyta</taxon>
        <taxon>Tracheophyta</taxon>
        <taxon>Spermatophyta</taxon>
        <taxon>Magnoliopsida</taxon>
        <taxon>eudicotyledons</taxon>
        <taxon>Gunneridae</taxon>
        <taxon>Pentapetalae</taxon>
        <taxon>rosids</taxon>
        <taxon>fabids</taxon>
        <taxon>Fabales</taxon>
        <taxon>Fabaceae</taxon>
        <taxon>Papilionoideae</taxon>
        <taxon>50 kb inversion clade</taxon>
        <taxon>NPAAA clade</taxon>
        <taxon>indigoferoid/millettioid clade</taxon>
        <taxon>Phaseoleae</taxon>
        <taxon>Flemingia</taxon>
    </lineage>
</organism>